<dbReference type="EMBL" id="JACGWT010000001">
    <property type="protein sequence ID" value="MBA8793261.1"/>
    <property type="molecule type" value="Genomic_DNA"/>
</dbReference>
<dbReference type="NCBIfam" id="TIGR03026">
    <property type="entry name" value="NDP-sugDHase"/>
    <property type="match status" value="1"/>
</dbReference>
<sequence>MTLRISVIGTGYLGATHAACMAEFGHQVIGLDIDPDRVKKLNAGQSPMYEDNLEPLLERHTATGRLRFTTDYAELADWADVHFLCLGTPQGPDGAADLGQLESATRSLAPLLTRPTLVVGKSTVPVGTAVQLRALFQQLAPAGEQVELAWNPEFLREAFAVEDTLRPDRIVFGTDDGAGLELLREVYALPLSEATPVVECDYATAELIKTAANAFLATKISFINAMAQMCQAAGGDVTLLADAIGHDRRIGRQFLNAGLGFGGGCLPKDIRALATRADELGVGVLSDFIAGVEAINTGQRLEMAEMAVDQLAGDVTGKRIAVLGASFKPGTDDTRNSPALTVATALAERGAEIVVYDPQARVDWPGMSQASSVIEALTGADLVLHLTEWPEFRQLDPEQLAPLVTNRIVIDGRLKLHAPTWRRSGWKVVQMGRAATL</sequence>
<feature type="binding site" evidence="10">
    <location>
        <position position="32"/>
    </location>
    <ligand>
        <name>NAD(+)</name>
        <dbReference type="ChEBI" id="CHEBI:57540"/>
    </ligand>
</feature>
<keyword evidence="5 7" id="KW-0520">NAD</keyword>
<evidence type="ECO:0000256" key="7">
    <source>
        <dbReference type="PIRNR" id="PIRNR000124"/>
    </source>
</evidence>
<feature type="binding site" evidence="9">
    <location>
        <begin position="254"/>
        <end position="258"/>
    </location>
    <ligand>
        <name>substrate</name>
    </ligand>
</feature>
<proteinExistence type="inferred from homology"/>
<comment type="caution">
    <text evidence="12">The sequence shown here is derived from an EMBL/GenBank/DDBJ whole genome shotgun (WGS) entry which is preliminary data.</text>
</comment>
<dbReference type="PANTHER" id="PTHR43750">
    <property type="entry name" value="UDP-GLUCOSE 6-DEHYDROGENASE TUAD"/>
    <property type="match status" value="1"/>
</dbReference>
<dbReference type="Pfam" id="PF03720">
    <property type="entry name" value="UDPG_MGDP_dh_C"/>
    <property type="match status" value="1"/>
</dbReference>
<evidence type="ECO:0000256" key="9">
    <source>
        <dbReference type="PIRSR" id="PIRSR500134-2"/>
    </source>
</evidence>
<evidence type="ECO:0000256" key="4">
    <source>
        <dbReference type="ARBA" id="ARBA00023002"/>
    </source>
</evidence>
<feature type="binding site" evidence="9">
    <location>
        <position position="328"/>
    </location>
    <ligand>
        <name>substrate</name>
    </ligand>
</feature>
<dbReference type="EC" id="1.1.1.22" evidence="3 7"/>
<dbReference type="InterPro" id="IPR017476">
    <property type="entry name" value="UDP-Glc/GDP-Man"/>
</dbReference>
<dbReference type="GO" id="GO:0051287">
    <property type="term" value="F:NAD binding"/>
    <property type="evidence" value="ECO:0007669"/>
    <property type="project" value="InterPro"/>
</dbReference>
<dbReference type="GO" id="GO:0000271">
    <property type="term" value="P:polysaccharide biosynthetic process"/>
    <property type="evidence" value="ECO:0007669"/>
    <property type="project" value="InterPro"/>
</dbReference>
<gene>
    <name evidence="12" type="ORF">FHX74_000855</name>
</gene>
<evidence type="ECO:0000256" key="3">
    <source>
        <dbReference type="ARBA" id="ARBA00012954"/>
    </source>
</evidence>
<dbReference type="InterPro" id="IPR014026">
    <property type="entry name" value="UDP-Glc/GDP-Man_DH_dimer"/>
</dbReference>
<dbReference type="GO" id="GO:0006065">
    <property type="term" value="P:UDP-glucuronate biosynthetic process"/>
    <property type="evidence" value="ECO:0007669"/>
    <property type="project" value="UniProtKB-UniPathway"/>
</dbReference>
<feature type="binding site" evidence="9">
    <location>
        <begin position="154"/>
        <end position="157"/>
    </location>
    <ligand>
        <name>substrate</name>
    </ligand>
</feature>
<evidence type="ECO:0000256" key="1">
    <source>
        <dbReference type="ARBA" id="ARBA00004701"/>
    </source>
</evidence>
<dbReference type="PIRSF" id="PIRSF500134">
    <property type="entry name" value="UDPglc_DH_bac"/>
    <property type="match status" value="1"/>
</dbReference>
<dbReference type="Gene3D" id="1.20.5.100">
    <property type="entry name" value="Cytochrome c1, transmembrane anchor, C-terminal"/>
    <property type="match status" value="1"/>
</dbReference>
<evidence type="ECO:0000256" key="5">
    <source>
        <dbReference type="ARBA" id="ARBA00023027"/>
    </source>
</evidence>
<feature type="binding site" evidence="10">
    <location>
        <position position="268"/>
    </location>
    <ligand>
        <name>NAD(+)</name>
        <dbReference type="ChEBI" id="CHEBI:57540"/>
    </ligand>
</feature>
<dbReference type="RefSeq" id="WP_182558792.1">
    <property type="nucleotide sequence ID" value="NZ_JACGWT010000001.1"/>
</dbReference>
<dbReference type="Gene3D" id="3.40.50.720">
    <property type="entry name" value="NAD(P)-binding Rossmann-like Domain"/>
    <property type="match status" value="2"/>
</dbReference>
<evidence type="ECO:0000256" key="6">
    <source>
        <dbReference type="ARBA" id="ARBA00047473"/>
    </source>
</evidence>
<feature type="binding site" evidence="10">
    <location>
        <position position="335"/>
    </location>
    <ligand>
        <name>NAD(+)</name>
        <dbReference type="ChEBI" id="CHEBI:57540"/>
    </ligand>
</feature>
<evidence type="ECO:0000259" key="11">
    <source>
        <dbReference type="SMART" id="SM00984"/>
    </source>
</evidence>
<keyword evidence="13" id="KW-1185">Reference proteome</keyword>
<feature type="binding site" evidence="10">
    <location>
        <position position="88"/>
    </location>
    <ligand>
        <name>NAD(+)</name>
        <dbReference type="ChEBI" id="CHEBI:57540"/>
    </ligand>
</feature>
<reference evidence="12 13" key="1">
    <citation type="submission" date="2020-07" db="EMBL/GenBank/DDBJ databases">
        <title>Sequencing the genomes of 1000 actinobacteria strains.</title>
        <authorList>
            <person name="Klenk H.-P."/>
        </authorList>
    </citation>
    <scope>NUCLEOTIDE SEQUENCE [LARGE SCALE GENOMIC DNA]</scope>
    <source>
        <strain evidence="12 13">DSM 100723</strain>
    </source>
</reference>
<feature type="binding site" evidence="10">
    <location>
        <position position="37"/>
    </location>
    <ligand>
        <name>NAD(+)</name>
        <dbReference type="ChEBI" id="CHEBI:57540"/>
    </ligand>
</feature>
<dbReference type="Proteomes" id="UP000523079">
    <property type="component" value="Unassembled WGS sequence"/>
</dbReference>
<evidence type="ECO:0000256" key="10">
    <source>
        <dbReference type="PIRSR" id="PIRSR500134-3"/>
    </source>
</evidence>
<dbReference type="InterPro" id="IPR001732">
    <property type="entry name" value="UDP-Glc/GDP-Man_DH_N"/>
</dbReference>
<feature type="active site" description="Nucleophile" evidence="8">
    <location>
        <position position="265"/>
    </location>
</feature>
<name>A0A7W3P4U1_9ACTN</name>
<dbReference type="InterPro" id="IPR008927">
    <property type="entry name" value="6-PGluconate_DH-like_C_sf"/>
</dbReference>
<comment type="similarity">
    <text evidence="2 7">Belongs to the UDP-glucose/GDP-mannose dehydrogenase family.</text>
</comment>
<dbReference type="Pfam" id="PF00984">
    <property type="entry name" value="UDPG_MGDP_dh"/>
    <property type="match status" value="1"/>
</dbReference>
<dbReference type="InterPro" id="IPR028357">
    <property type="entry name" value="UDPglc_DH_bac"/>
</dbReference>
<dbReference type="InterPro" id="IPR036220">
    <property type="entry name" value="UDP-Glc/GDP-Man_DH_C_sf"/>
</dbReference>
<dbReference type="UniPathway" id="UPA00038">
    <property type="reaction ID" value="UER00491"/>
</dbReference>
<feature type="binding site" evidence="10">
    <location>
        <position position="157"/>
    </location>
    <ligand>
        <name>NAD(+)</name>
        <dbReference type="ChEBI" id="CHEBI:57540"/>
    </ligand>
</feature>
<comment type="catalytic activity">
    <reaction evidence="6 7">
        <text>UDP-alpha-D-glucose + 2 NAD(+) + H2O = UDP-alpha-D-glucuronate + 2 NADH + 3 H(+)</text>
        <dbReference type="Rhea" id="RHEA:23596"/>
        <dbReference type="ChEBI" id="CHEBI:15377"/>
        <dbReference type="ChEBI" id="CHEBI:15378"/>
        <dbReference type="ChEBI" id="CHEBI:57540"/>
        <dbReference type="ChEBI" id="CHEBI:57945"/>
        <dbReference type="ChEBI" id="CHEBI:58052"/>
        <dbReference type="ChEBI" id="CHEBI:58885"/>
        <dbReference type="EC" id="1.1.1.22"/>
    </reaction>
</comment>
<protein>
    <recommendedName>
        <fullName evidence="3 7">UDP-glucose 6-dehydrogenase</fullName>
        <ecNumber evidence="3 7">1.1.1.22</ecNumber>
    </recommendedName>
</protein>
<dbReference type="PIRSF" id="PIRSF000124">
    <property type="entry name" value="UDPglc_GDPman_dh"/>
    <property type="match status" value="1"/>
</dbReference>
<keyword evidence="4 7" id="KW-0560">Oxidoreductase</keyword>
<accession>A0A7W3P4U1</accession>
<dbReference type="SUPFAM" id="SSF51735">
    <property type="entry name" value="NAD(P)-binding Rossmann-fold domains"/>
    <property type="match status" value="1"/>
</dbReference>
<evidence type="ECO:0000313" key="12">
    <source>
        <dbReference type="EMBL" id="MBA8793261.1"/>
    </source>
</evidence>
<dbReference type="InterPro" id="IPR014027">
    <property type="entry name" value="UDP-Glc/GDP-Man_DH_C"/>
</dbReference>
<feature type="binding site" evidence="9">
    <location>
        <position position="209"/>
    </location>
    <ligand>
        <name>substrate</name>
    </ligand>
</feature>
<feature type="domain" description="UDP-glucose/GDP-mannose dehydrogenase C-terminal" evidence="11">
    <location>
        <begin position="321"/>
        <end position="418"/>
    </location>
</feature>
<dbReference type="SUPFAM" id="SSF52413">
    <property type="entry name" value="UDP-glucose/GDP-mannose dehydrogenase C-terminal domain"/>
    <property type="match status" value="1"/>
</dbReference>
<dbReference type="Pfam" id="PF03721">
    <property type="entry name" value="UDPG_MGDP_dh_N"/>
    <property type="match status" value="1"/>
</dbReference>
<evidence type="ECO:0000313" key="13">
    <source>
        <dbReference type="Proteomes" id="UP000523079"/>
    </source>
</evidence>
<feature type="binding site" evidence="9">
    <location>
        <position position="262"/>
    </location>
    <ligand>
        <name>substrate</name>
    </ligand>
</feature>
<evidence type="ECO:0000256" key="2">
    <source>
        <dbReference type="ARBA" id="ARBA00006601"/>
    </source>
</evidence>
<dbReference type="SMART" id="SM00984">
    <property type="entry name" value="UDPG_MGDP_dh_C"/>
    <property type="match status" value="1"/>
</dbReference>
<dbReference type="PANTHER" id="PTHR43750:SF3">
    <property type="entry name" value="UDP-GLUCOSE 6-DEHYDROGENASE TUAD"/>
    <property type="match status" value="1"/>
</dbReference>
<feature type="binding site" evidence="10">
    <location>
        <position position="123"/>
    </location>
    <ligand>
        <name>NAD(+)</name>
        <dbReference type="ChEBI" id="CHEBI:57540"/>
    </ligand>
</feature>
<dbReference type="AlphaFoldDB" id="A0A7W3P4U1"/>
<organism evidence="12 13">
    <name type="scientific">Microlunatus kandeliicorticis</name>
    <dbReference type="NCBI Taxonomy" id="1759536"/>
    <lineage>
        <taxon>Bacteria</taxon>
        <taxon>Bacillati</taxon>
        <taxon>Actinomycetota</taxon>
        <taxon>Actinomycetes</taxon>
        <taxon>Propionibacteriales</taxon>
        <taxon>Propionibacteriaceae</taxon>
        <taxon>Microlunatus</taxon>
    </lineage>
</organism>
<evidence type="ECO:0000256" key="8">
    <source>
        <dbReference type="PIRSR" id="PIRSR500134-1"/>
    </source>
</evidence>
<dbReference type="InterPro" id="IPR036291">
    <property type="entry name" value="NAD(P)-bd_dom_sf"/>
</dbReference>
<comment type="pathway">
    <text evidence="1">Nucleotide-sugar biosynthesis; UDP-alpha-D-glucuronate biosynthesis; UDP-alpha-D-glucuronate from UDP-alpha-D-glucose: step 1/1.</text>
</comment>
<dbReference type="SUPFAM" id="SSF48179">
    <property type="entry name" value="6-phosphogluconate dehydrogenase C-terminal domain-like"/>
    <property type="match status" value="1"/>
</dbReference>
<dbReference type="GO" id="GO:0003979">
    <property type="term" value="F:UDP-glucose 6-dehydrogenase activity"/>
    <property type="evidence" value="ECO:0007669"/>
    <property type="project" value="UniProtKB-EC"/>
</dbReference>